<keyword evidence="4" id="KW-0472">Membrane</keyword>
<evidence type="ECO:0000256" key="4">
    <source>
        <dbReference type="ARBA" id="ARBA00023136"/>
    </source>
</evidence>
<protein>
    <submittedName>
        <fullName evidence="7">AP-4 complex subunit epsilon</fullName>
    </submittedName>
</protein>
<evidence type="ECO:0000259" key="6">
    <source>
        <dbReference type="Pfam" id="PF01602"/>
    </source>
</evidence>
<organism evidence="7 8">
    <name type="scientific">Amphibalanus amphitrite</name>
    <name type="common">Striped barnacle</name>
    <name type="synonym">Balanus amphitrite</name>
    <dbReference type="NCBI Taxonomy" id="1232801"/>
    <lineage>
        <taxon>Eukaryota</taxon>
        <taxon>Metazoa</taxon>
        <taxon>Ecdysozoa</taxon>
        <taxon>Arthropoda</taxon>
        <taxon>Crustacea</taxon>
        <taxon>Multicrustacea</taxon>
        <taxon>Cirripedia</taxon>
        <taxon>Thoracica</taxon>
        <taxon>Thoracicalcarea</taxon>
        <taxon>Balanomorpha</taxon>
        <taxon>Balanoidea</taxon>
        <taxon>Balanidae</taxon>
        <taxon>Amphibalaninae</taxon>
        <taxon>Amphibalanus</taxon>
    </lineage>
</organism>
<dbReference type="InterPro" id="IPR002553">
    <property type="entry name" value="Clathrin/coatomer_adapt-like_N"/>
</dbReference>
<dbReference type="AlphaFoldDB" id="A0A6A4WJU3"/>
<feature type="compositionally biased region" description="Polar residues" evidence="5">
    <location>
        <begin position="413"/>
        <end position="422"/>
    </location>
</feature>
<dbReference type="PANTHER" id="PTHR22780">
    <property type="entry name" value="ADAPTIN, ALPHA/GAMMA/EPSILON"/>
    <property type="match status" value="1"/>
</dbReference>
<dbReference type="Gene3D" id="1.25.10.10">
    <property type="entry name" value="Leucine-rich Repeat Variant"/>
    <property type="match status" value="1"/>
</dbReference>
<dbReference type="EMBL" id="VIIS01001083">
    <property type="protein sequence ID" value="KAF0302201.1"/>
    <property type="molecule type" value="Genomic_DNA"/>
</dbReference>
<accession>A0A6A4WJU3</accession>
<feature type="region of interest" description="Disordered" evidence="5">
    <location>
        <begin position="399"/>
        <end position="430"/>
    </location>
</feature>
<sequence>MKKTISETRLLISYLCPADSGLSETFSQFLVSQLTAPVPATVMGFAILCECVSAAATLPPPPAPPDPAGGDGSAPADGLHAAALRCTALMLRSANGNVRYAGLSALCRLCEAGGARPAGPLQLAVVQCLRDEDETVRLRALQLLHAVATEQSAAAVCQRLLEAVAAAERRPLRTLLLGRAALLAERYLTRRPQLLHVINRVLEEDEAPAARLRSRLAAEPPGGPLRPAAARLYAELVVGGGAAPAVQRMALWVVGETGHLLEPELLTAAVGAVCDRLPQLAAADPLRDRQPGESSSPLQQHLHALSRLVWECRAELPAAAAARLGDTLPPLAAGPDPAAAQLARCTLALLGDAERLRRAAALAEDVLSGRARADFTLSFADARVAAELERGAAVLRPPPVAAAGPARLGASVPTVSDRSSPSLEAGSPFETLGTLPLPRFLSVDEGDASVDEPPPVWTLKGRAPGPVSSPAAPDPAAHPAPSAEDETAREVAALFPSDDS</sequence>
<dbReference type="InterPro" id="IPR016024">
    <property type="entry name" value="ARM-type_fold"/>
</dbReference>
<keyword evidence="8" id="KW-1185">Reference proteome</keyword>
<dbReference type="OrthoDB" id="6353981at2759"/>
<evidence type="ECO:0000256" key="1">
    <source>
        <dbReference type="ARBA" id="ARBA00004308"/>
    </source>
</evidence>
<reference evidence="7 8" key="1">
    <citation type="submission" date="2019-07" db="EMBL/GenBank/DDBJ databases">
        <title>Draft genome assembly of a fouling barnacle, Amphibalanus amphitrite (Darwin, 1854): The first reference genome for Thecostraca.</title>
        <authorList>
            <person name="Kim W."/>
        </authorList>
    </citation>
    <scope>NUCLEOTIDE SEQUENCE [LARGE SCALE GENOMIC DNA]</scope>
    <source>
        <strain evidence="7">SNU_AA5</strain>
        <tissue evidence="7">Soma without cirri and trophi</tissue>
    </source>
</reference>
<dbReference type="Pfam" id="PF01602">
    <property type="entry name" value="Adaptin_N"/>
    <property type="match status" value="1"/>
</dbReference>
<feature type="region of interest" description="Disordered" evidence="5">
    <location>
        <begin position="444"/>
        <end position="500"/>
    </location>
</feature>
<dbReference type="GO" id="GO:0012505">
    <property type="term" value="C:endomembrane system"/>
    <property type="evidence" value="ECO:0007669"/>
    <property type="project" value="UniProtKB-SubCell"/>
</dbReference>
<evidence type="ECO:0000256" key="3">
    <source>
        <dbReference type="ARBA" id="ARBA00022927"/>
    </source>
</evidence>
<keyword evidence="3" id="KW-0653">Protein transport</keyword>
<name>A0A6A4WJU3_AMPAM</name>
<dbReference type="InterPro" id="IPR011989">
    <property type="entry name" value="ARM-like"/>
</dbReference>
<keyword evidence="2" id="KW-0813">Transport</keyword>
<evidence type="ECO:0000256" key="5">
    <source>
        <dbReference type="SAM" id="MobiDB-lite"/>
    </source>
</evidence>
<dbReference type="InterPro" id="IPR050840">
    <property type="entry name" value="Adaptor_Complx_Large_Subunit"/>
</dbReference>
<comment type="subcellular location">
    <subcellularLocation>
        <location evidence="1">Endomembrane system</location>
    </subcellularLocation>
</comment>
<proteinExistence type="predicted"/>
<dbReference type="GO" id="GO:0016192">
    <property type="term" value="P:vesicle-mediated transport"/>
    <property type="evidence" value="ECO:0007669"/>
    <property type="project" value="InterPro"/>
</dbReference>
<feature type="compositionally biased region" description="Low complexity" evidence="5">
    <location>
        <begin position="399"/>
        <end position="410"/>
    </location>
</feature>
<evidence type="ECO:0000256" key="2">
    <source>
        <dbReference type="ARBA" id="ARBA00022448"/>
    </source>
</evidence>
<gene>
    <name evidence="7" type="ORF">FJT64_025689</name>
</gene>
<evidence type="ECO:0000313" key="8">
    <source>
        <dbReference type="Proteomes" id="UP000440578"/>
    </source>
</evidence>
<dbReference type="GO" id="GO:0030117">
    <property type="term" value="C:membrane coat"/>
    <property type="evidence" value="ECO:0007669"/>
    <property type="project" value="InterPro"/>
</dbReference>
<dbReference type="SUPFAM" id="SSF48371">
    <property type="entry name" value="ARM repeat"/>
    <property type="match status" value="1"/>
</dbReference>
<dbReference type="Proteomes" id="UP000440578">
    <property type="component" value="Unassembled WGS sequence"/>
</dbReference>
<evidence type="ECO:0000313" key="7">
    <source>
        <dbReference type="EMBL" id="KAF0302201.1"/>
    </source>
</evidence>
<feature type="domain" description="Clathrin/coatomer adaptor adaptin-like N-terminal" evidence="6">
    <location>
        <begin position="12"/>
        <end position="206"/>
    </location>
</feature>
<dbReference type="GO" id="GO:0006886">
    <property type="term" value="P:intracellular protein transport"/>
    <property type="evidence" value="ECO:0007669"/>
    <property type="project" value="InterPro"/>
</dbReference>
<comment type="caution">
    <text evidence="7">The sequence shown here is derived from an EMBL/GenBank/DDBJ whole genome shotgun (WGS) entry which is preliminary data.</text>
</comment>